<dbReference type="InterPro" id="IPR039949">
    <property type="entry name" value="NAA40"/>
</dbReference>
<evidence type="ECO:0000256" key="10">
    <source>
        <dbReference type="ARBA" id="ARBA00047821"/>
    </source>
</evidence>
<comment type="subcellular location">
    <subcellularLocation>
        <location evidence="2">Cytoplasm</location>
    </subcellularLocation>
    <subcellularLocation>
        <location evidence="1">Nucleus</location>
    </subcellularLocation>
</comment>
<dbReference type="GO" id="GO:0010485">
    <property type="term" value="F:histone H4 acetyltransferase activity"/>
    <property type="evidence" value="ECO:0007669"/>
    <property type="project" value="InterPro"/>
</dbReference>
<comment type="catalytic activity">
    <reaction evidence="11">
        <text>N-terminal L-seryl-[histone H4] + acetyl-CoA = N-terminal N(alpha)-acetyl-L-seryl-[histone H4] + CoA + H(+)</text>
        <dbReference type="Rhea" id="RHEA:50596"/>
        <dbReference type="Rhea" id="RHEA-COMP:12740"/>
        <dbReference type="Rhea" id="RHEA-COMP:12743"/>
        <dbReference type="ChEBI" id="CHEBI:15378"/>
        <dbReference type="ChEBI" id="CHEBI:57287"/>
        <dbReference type="ChEBI" id="CHEBI:57288"/>
        <dbReference type="ChEBI" id="CHEBI:64738"/>
        <dbReference type="ChEBI" id="CHEBI:83690"/>
        <dbReference type="EC" id="2.3.1.257"/>
    </reaction>
</comment>
<keyword evidence="9" id="KW-0012">Acyltransferase</keyword>
<dbReference type="EMBL" id="AWGJ01000007">
    <property type="protein sequence ID" value="ODN77601.1"/>
    <property type="molecule type" value="Genomic_DNA"/>
</dbReference>
<evidence type="ECO:0000313" key="14">
    <source>
        <dbReference type="EMBL" id="ODN77601.1"/>
    </source>
</evidence>
<dbReference type="InterPro" id="IPR000182">
    <property type="entry name" value="GNAT_dom"/>
</dbReference>
<dbReference type="GO" id="GO:0043998">
    <property type="term" value="F:histone H2A acetyltransferase activity"/>
    <property type="evidence" value="ECO:0007669"/>
    <property type="project" value="InterPro"/>
</dbReference>
<evidence type="ECO:0000256" key="8">
    <source>
        <dbReference type="ARBA" id="ARBA00023242"/>
    </source>
</evidence>
<feature type="region of interest" description="Disordered" evidence="12">
    <location>
        <begin position="251"/>
        <end position="276"/>
    </location>
</feature>
<evidence type="ECO:0000256" key="2">
    <source>
        <dbReference type="ARBA" id="ARBA00004496"/>
    </source>
</evidence>
<dbReference type="OrthoDB" id="424551at2759"/>
<evidence type="ECO:0000256" key="12">
    <source>
        <dbReference type="SAM" id="MobiDB-lite"/>
    </source>
</evidence>
<dbReference type="EC" id="2.3.1.257" evidence="4"/>
<dbReference type="RefSeq" id="XP_018992837.1">
    <property type="nucleotide sequence ID" value="XM_019138894.1"/>
</dbReference>
<sequence>MALPSVFVKDSETAASLSAYIRSLACYCSTSPDLTIFEPTIDVYSLLSNMATLRIRTSNTAPPNVLAPNLPLSSRLSNGQPYNIVLFPASALTTGTRAVLFRMLDQNMKTIQDNSSFPYTKESKQEEMFDPTSRFLLALKSSASVPALEGKRPEEMSSVVELTEDDVLGFVEWRFDTEETLRGSDVEVAYLYEIQLTSSSKGLGIGRTLMEILEEIGDRRQMQKVMLTCLKTNLNALQFYAKLGYEADEIDPTRMAKEDSESDGDSNDSDDEDEEIVDYVILSKALSRLKR</sequence>
<protein>
    <recommendedName>
        <fullName evidence="5">N-alpha-acetyltransferase 40</fullName>
        <ecNumber evidence="4">2.3.1.257</ecNumber>
    </recommendedName>
</protein>
<dbReference type="PANTHER" id="PTHR20531">
    <property type="entry name" value="N-ALPHA-ACETYLTRANSFERASE 40"/>
    <property type="match status" value="1"/>
</dbReference>
<evidence type="ECO:0000256" key="5">
    <source>
        <dbReference type="ARBA" id="ARBA00015043"/>
    </source>
</evidence>
<keyword evidence="7" id="KW-0808">Transferase</keyword>
<comment type="catalytic activity">
    <reaction evidence="10">
        <text>N-terminal L-seryl-[histone H2A] + acetyl-CoA = N-terminal N(alpha)-acetyl-L-seryl-[histone H2A] + CoA + H(+)</text>
        <dbReference type="Rhea" id="RHEA:50600"/>
        <dbReference type="Rhea" id="RHEA-COMP:12742"/>
        <dbReference type="Rhea" id="RHEA-COMP:12744"/>
        <dbReference type="ChEBI" id="CHEBI:15378"/>
        <dbReference type="ChEBI" id="CHEBI:57287"/>
        <dbReference type="ChEBI" id="CHEBI:57288"/>
        <dbReference type="ChEBI" id="CHEBI:64738"/>
        <dbReference type="ChEBI" id="CHEBI:83690"/>
        <dbReference type="EC" id="2.3.1.257"/>
    </reaction>
</comment>
<feature type="compositionally biased region" description="Acidic residues" evidence="12">
    <location>
        <begin position="260"/>
        <end position="276"/>
    </location>
</feature>
<dbReference type="Pfam" id="PF00583">
    <property type="entry name" value="Acetyltransf_1"/>
    <property type="match status" value="1"/>
</dbReference>
<name>A0A1E3HQ87_9TREE</name>
<evidence type="ECO:0000313" key="15">
    <source>
        <dbReference type="Proteomes" id="UP000094065"/>
    </source>
</evidence>
<evidence type="ECO:0000259" key="13">
    <source>
        <dbReference type="PROSITE" id="PS51186"/>
    </source>
</evidence>
<keyword evidence="6" id="KW-0963">Cytoplasm</keyword>
<comment type="similarity">
    <text evidence="3">Belongs to the acetyltransferase family. NAA40 subfamily.</text>
</comment>
<dbReference type="Gene3D" id="3.40.630.30">
    <property type="match status" value="1"/>
</dbReference>
<comment type="caution">
    <text evidence="14">The sequence shown here is derived from an EMBL/GenBank/DDBJ whole genome shotgun (WGS) entry which is preliminary data.</text>
</comment>
<reference evidence="14 15" key="1">
    <citation type="submission" date="2016-06" db="EMBL/GenBank/DDBJ databases">
        <title>Evolution of pathogenesis and genome organization in the Tremellales.</title>
        <authorList>
            <person name="Cuomo C."/>
            <person name="Litvintseva A."/>
            <person name="Heitman J."/>
            <person name="Chen Y."/>
            <person name="Sun S."/>
            <person name="Springer D."/>
            <person name="Dromer F."/>
            <person name="Young S."/>
            <person name="Zeng Q."/>
            <person name="Chapman S."/>
            <person name="Gujja S."/>
            <person name="Saif S."/>
            <person name="Birren B."/>
        </authorList>
    </citation>
    <scope>NUCLEOTIDE SEQUENCE [LARGE SCALE GENOMIC DNA]</scope>
    <source>
        <strain evidence="14 15">CBS 6039</strain>
    </source>
</reference>
<dbReference type="PROSITE" id="PS51186">
    <property type="entry name" value="GNAT"/>
    <property type="match status" value="1"/>
</dbReference>
<dbReference type="CDD" id="cd04301">
    <property type="entry name" value="NAT_SF"/>
    <property type="match status" value="1"/>
</dbReference>
<keyword evidence="8" id="KW-0539">Nucleus</keyword>
<evidence type="ECO:0000256" key="3">
    <source>
        <dbReference type="ARBA" id="ARBA00008870"/>
    </source>
</evidence>
<accession>A0A1E3HQ87</accession>
<feature type="domain" description="N-acetyltransferase" evidence="13">
    <location>
        <begin position="119"/>
        <end position="260"/>
    </location>
</feature>
<dbReference type="SUPFAM" id="SSF55729">
    <property type="entry name" value="Acyl-CoA N-acyltransferases (Nat)"/>
    <property type="match status" value="1"/>
</dbReference>
<organism evidence="14 15">
    <name type="scientific">Cryptococcus amylolentus CBS 6039</name>
    <dbReference type="NCBI Taxonomy" id="1295533"/>
    <lineage>
        <taxon>Eukaryota</taxon>
        <taxon>Fungi</taxon>
        <taxon>Dikarya</taxon>
        <taxon>Basidiomycota</taxon>
        <taxon>Agaricomycotina</taxon>
        <taxon>Tremellomycetes</taxon>
        <taxon>Tremellales</taxon>
        <taxon>Cryptococcaceae</taxon>
        <taxon>Cryptococcus</taxon>
    </lineage>
</organism>
<dbReference type="STRING" id="1295533.A0A1E3HQ87"/>
<evidence type="ECO:0000256" key="7">
    <source>
        <dbReference type="ARBA" id="ARBA00022679"/>
    </source>
</evidence>
<dbReference type="GeneID" id="30156077"/>
<proteinExistence type="inferred from homology"/>
<dbReference type="GO" id="GO:1990189">
    <property type="term" value="F:protein N-terminal-serine acetyltransferase activity"/>
    <property type="evidence" value="ECO:0007669"/>
    <property type="project" value="UniProtKB-EC"/>
</dbReference>
<dbReference type="InterPro" id="IPR016181">
    <property type="entry name" value="Acyl_CoA_acyltransferase"/>
</dbReference>
<dbReference type="PANTHER" id="PTHR20531:SF1">
    <property type="entry name" value="N-ALPHA-ACETYLTRANSFERASE 40"/>
    <property type="match status" value="1"/>
</dbReference>
<evidence type="ECO:0000256" key="9">
    <source>
        <dbReference type="ARBA" id="ARBA00023315"/>
    </source>
</evidence>
<evidence type="ECO:0000256" key="6">
    <source>
        <dbReference type="ARBA" id="ARBA00022490"/>
    </source>
</evidence>
<dbReference type="GO" id="GO:0005737">
    <property type="term" value="C:cytoplasm"/>
    <property type="evidence" value="ECO:0007669"/>
    <property type="project" value="UniProtKB-SubCell"/>
</dbReference>
<keyword evidence="15" id="KW-1185">Reference proteome</keyword>
<dbReference type="Proteomes" id="UP000094065">
    <property type="component" value="Unassembled WGS sequence"/>
</dbReference>
<dbReference type="GO" id="GO:0005634">
    <property type="term" value="C:nucleus"/>
    <property type="evidence" value="ECO:0007669"/>
    <property type="project" value="UniProtKB-SubCell"/>
</dbReference>
<evidence type="ECO:0000256" key="4">
    <source>
        <dbReference type="ARBA" id="ARBA00012950"/>
    </source>
</evidence>
<gene>
    <name evidence="14" type="ORF">L202_04768</name>
</gene>
<evidence type="ECO:0000256" key="1">
    <source>
        <dbReference type="ARBA" id="ARBA00004123"/>
    </source>
</evidence>
<evidence type="ECO:0000256" key="11">
    <source>
        <dbReference type="ARBA" id="ARBA00049524"/>
    </source>
</evidence>
<dbReference type="AlphaFoldDB" id="A0A1E3HQ87"/>